<dbReference type="Proteomes" id="UP001385389">
    <property type="component" value="Chromosome"/>
</dbReference>
<comment type="cofactor">
    <cofactor evidence="1">
        <name>Mg(2+)</name>
        <dbReference type="ChEBI" id="CHEBI:18420"/>
    </cofactor>
</comment>
<dbReference type="CDD" id="cd03522">
    <property type="entry name" value="MoeA_like"/>
    <property type="match status" value="1"/>
</dbReference>
<dbReference type="PANTHER" id="PTHR10192">
    <property type="entry name" value="MOLYBDOPTERIN BIOSYNTHESIS PROTEIN"/>
    <property type="match status" value="1"/>
</dbReference>
<evidence type="ECO:0000259" key="2">
    <source>
        <dbReference type="SMART" id="SM00852"/>
    </source>
</evidence>
<keyword evidence="1" id="KW-0460">Magnesium</keyword>
<dbReference type="InterPro" id="IPR038987">
    <property type="entry name" value="MoeA-like"/>
</dbReference>
<organism evidence="3 4">
    <name type="scientific">Pseudodesulfovibrio methanolicus</name>
    <dbReference type="NCBI Taxonomy" id="3126690"/>
    <lineage>
        <taxon>Bacteria</taxon>
        <taxon>Pseudomonadati</taxon>
        <taxon>Thermodesulfobacteriota</taxon>
        <taxon>Desulfovibrionia</taxon>
        <taxon>Desulfovibrionales</taxon>
        <taxon>Desulfovibrionaceae</taxon>
    </lineage>
</organism>
<dbReference type="EC" id="2.10.1.1" evidence="1"/>
<dbReference type="InterPro" id="IPR001453">
    <property type="entry name" value="MoaB/Mog_dom"/>
</dbReference>
<dbReference type="SMART" id="SM00852">
    <property type="entry name" value="MoCF_biosynth"/>
    <property type="match status" value="1"/>
</dbReference>
<keyword evidence="4" id="KW-1185">Reference proteome</keyword>
<feature type="domain" description="MoaB/Mog" evidence="2">
    <location>
        <begin position="174"/>
        <end position="306"/>
    </location>
</feature>
<dbReference type="SUPFAM" id="SSF53218">
    <property type="entry name" value="Molybdenum cofactor biosynthesis proteins"/>
    <property type="match status" value="1"/>
</dbReference>
<dbReference type="PANTHER" id="PTHR10192:SF28">
    <property type="entry name" value="MOLYBDOPTERIN MOLYBDENUMTRANSFERASE"/>
    <property type="match status" value="1"/>
</dbReference>
<comment type="pathway">
    <text evidence="1">Cofactor biosynthesis; molybdopterin biosynthesis.</text>
</comment>
<protein>
    <recommendedName>
        <fullName evidence="1">Molybdopterin molybdenumtransferase</fullName>
        <ecNumber evidence="1">2.10.1.1</ecNumber>
    </recommendedName>
</protein>
<comment type="similarity">
    <text evidence="1">Belongs to the MoeA family.</text>
</comment>
<gene>
    <name evidence="3" type="ORF">V8V93_05750</name>
</gene>
<dbReference type="RefSeq" id="WP_338669402.1">
    <property type="nucleotide sequence ID" value="NZ_CP146609.1"/>
</dbReference>
<keyword evidence="1" id="KW-0479">Metal-binding</keyword>
<keyword evidence="1" id="KW-0808">Transferase</keyword>
<comment type="catalytic activity">
    <reaction evidence="1">
        <text>adenylyl-molybdopterin + molybdate = Mo-molybdopterin + AMP + H(+)</text>
        <dbReference type="Rhea" id="RHEA:35047"/>
        <dbReference type="ChEBI" id="CHEBI:15378"/>
        <dbReference type="ChEBI" id="CHEBI:36264"/>
        <dbReference type="ChEBI" id="CHEBI:62727"/>
        <dbReference type="ChEBI" id="CHEBI:71302"/>
        <dbReference type="ChEBI" id="CHEBI:456215"/>
    </reaction>
</comment>
<dbReference type="InterPro" id="IPR036425">
    <property type="entry name" value="MoaB/Mog-like_dom_sf"/>
</dbReference>
<name>A0ABZ2IYF6_9BACT</name>
<keyword evidence="1" id="KW-0500">Molybdenum</keyword>
<evidence type="ECO:0000256" key="1">
    <source>
        <dbReference type="RuleBase" id="RU365090"/>
    </source>
</evidence>
<comment type="function">
    <text evidence="1">Catalyzes the insertion of molybdate into adenylated molybdopterin with the concomitant release of AMP.</text>
</comment>
<dbReference type="Pfam" id="PF00994">
    <property type="entry name" value="MoCF_biosynth"/>
    <property type="match status" value="1"/>
</dbReference>
<accession>A0ABZ2IYF6</accession>
<dbReference type="Gene3D" id="3.40.980.10">
    <property type="entry name" value="MoaB/Mog-like domain"/>
    <property type="match status" value="1"/>
</dbReference>
<evidence type="ECO:0000313" key="3">
    <source>
        <dbReference type="EMBL" id="WWX23705.1"/>
    </source>
</evidence>
<dbReference type="EMBL" id="CP146609">
    <property type="protein sequence ID" value="WWX23705.1"/>
    <property type="molecule type" value="Genomic_DNA"/>
</dbReference>
<evidence type="ECO:0000313" key="4">
    <source>
        <dbReference type="Proteomes" id="UP001385389"/>
    </source>
</evidence>
<sequence length="341" mass="36436">MKVINVEDAIGTVLCHDITRIVPGQSKGPGFLRGHVVRPEDVAELRKIGKEHLYVLDLADGYVHEDDAARRIARAAAGPNLELNEPVEGKVTFTAAMDGLVQIDATRLLKLNSLGDVLFATIHGNQIVRKGRHLAGVRVLPLAVPEELVAAAEQLLAEGEPMVRVRPLKPARVGIVVTGSEVYKGLIKDKFGPVVQGKFESYGCTVLGKRLVSDEEAMTAKAIRGFLREGAEFIVVTGGMSVDPDDRTPAAIRSAGAEVTTYGAPILPGAMFMLARIGDVPVLGLPGCVMYYRASIFDLVVPRLLSGEEVTRDDILALGYGGFCEGCTTCRYPACGFGKGT</sequence>
<proteinExistence type="inferred from homology"/>
<keyword evidence="1" id="KW-0501">Molybdenum cofactor biosynthesis</keyword>
<reference evidence="3 4" key="1">
    <citation type="submission" date="2024-03" db="EMBL/GenBank/DDBJ databases">
        <title>Phenotype and Genome Characterization of a Sulfate-Reducing Bacterium Pseudodesulfovibrio sp. strain 5S69, isolated from Petroleum Reservoir in Tatarstan (Russia).</title>
        <authorList>
            <person name="Bidzhieva S.K."/>
            <person name="Kadnikov V."/>
            <person name="Tourova T.P."/>
            <person name="Samigullina S.R."/>
            <person name="Sokolova D.S."/>
            <person name="Poltaraus A.B."/>
            <person name="Avtukh A.N."/>
            <person name="Tereshina V.M."/>
            <person name="Mardanov A.V."/>
            <person name="Nazina T.N."/>
        </authorList>
    </citation>
    <scope>NUCLEOTIDE SEQUENCE [LARGE SCALE GENOMIC DNA]</scope>
    <source>
        <strain evidence="3 4">5S69</strain>
    </source>
</reference>